<organism evidence="5 6">
    <name type="scientific">Antarctobacter heliothermus</name>
    <dbReference type="NCBI Taxonomy" id="74033"/>
    <lineage>
        <taxon>Bacteria</taxon>
        <taxon>Pseudomonadati</taxon>
        <taxon>Pseudomonadota</taxon>
        <taxon>Alphaproteobacteria</taxon>
        <taxon>Rhodobacterales</taxon>
        <taxon>Roseobacteraceae</taxon>
        <taxon>Antarctobacter</taxon>
    </lineage>
</organism>
<dbReference type="KEGG" id="aht:ANTHELSMS3_00929"/>
<comment type="similarity">
    <text evidence="1">Belongs to the D-isomer specific 2-hydroxyacid dehydrogenase family.</text>
</comment>
<dbReference type="AlphaFoldDB" id="A0A222E0A8"/>
<name>A0A222E0A8_9RHOB</name>
<gene>
    <name evidence="5" type="ORF">ANTHELSMS3_00929</name>
</gene>
<proteinExistence type="inferred from homology"/>
<dbReference type="InterPro" id="IPR036291">
    <property type="entry name" value="NAD(P)-bd_dom_sf"/>
</dbReference>
<dbReference type="EMBL" id="CP022540">
    <property type="protein sequence ID" value="ASP19645.1"/>
    <property type="molecule type" value="Genomic_DNA"/>
</dbReference>
<keyword evidence="3" id="KW-0520">NAD</keyword>
<dbReference type="SUPFAM" id="SSF52283">
    <property type="entry name" value="Formate/glycerate dehydrogenase catalytic domain-like"/>
    <property type="match status" value="1"/>
</dbReference>
<sequence>MKVHILDDWYDSLRALPSFQALDGHDVTVWTDRAPDSATLAARFKDAEAVVLFRDRSAITPDLAAALNGVKLIAMRGQHAHVDVQALTREGILFCSKMTKDGPSTPTAELTFGLIIAALRYLPDQIASARAGAWQGDAPLGRNVAGKTLGLYGYGGIARVVAGFARAFGMRVQLWASDDSRARAAADGETVPPSRAEFFATSDVVSVHKRLTSDTRNEITRADLMTMMPGSILVNTSRAGLIEEGAILDALNSGRIGRAALDVFAGEPISDPADPLLSHPGVIPTPHVGFITEEELDKQFGDIYALVNAFGSANPVDMINPEVWTTGRN</sequence>
<evidence type="ECO:0000256" key="3">
    <source>
        <dbReference type="ARBA" id="ARBA00023027"/>
    </source>
</evidence>
<evidence type="ECO:0000313" key="6">
    <source>
        <dbReference type="Proteomes" id="UP000203589"/>
    </source>
</evidence>
<evidence type="ECO:0000256" key="1">
    <source>
        <dbReference type="ARBA" id="ARBA00005854"/>
    </source>
</evidence>
<dbReference type="GO" id="GO:0051287">
    <property type="term" value="F:NAD binding"/>
    <property type="evidence" value="ECO:0007669"/>
    <property type="project" value="InterPro"/>
</dbReference>
<evidence type="ECO:0000313" key="5">
    <source>
        <dbReference type="EMBL" id="ASP19645.1"/>
    </source>
</evidence>
<feature type="domain" description="D-isomer specific 2-hydroxyacid dehydrogenase NAD-binding" evidence="4">
    <location>
        <begin position="112"/>
        <end position="289"/>
    </location>
</feature>
<dbReference type="SUPFAM" id="SSF51735">
    <property type="entry name" value="NAD(P)-binding Rossmann-fold domains"/>
    <property type="match status" value="1"/>
</dbReference>
<dbReference type="PANTHER" id="PTHR42789:SF1">
    <property type="entry name" value="D-ISOMER SPECIFIC 2-HYDROXYACID DEHYDROGENASE FAMILY PROTEIN (AFU_ORTHOLOGUE AFUA_6G10090)"/>
    <property type="match status" value="1"/>
</dbReference>
<dbReference type="RefSeq" id="WP_094033859.1">
    <property type="nucleotide sequence ID" value="NZ_CP022540.1"/>
</dbReference>
<dbReference type="OrthoDB" id="9793626at2"/>
<keyword evidence="6" id="KW-1185">Reference proteome</keyword>
<keyword evidence="5" id="KW-0670">Pyruvate</keyword>
<dbReference type="Gene3D" id="3.40.50.720">
    <property type="entry name" value="NAD(P)-binding Rossmann-like Domain"/>
    <property type="match status" value="2"/>
</dbReference>
<keyword evidence="2 5" id="KW-0560">Oxidoreductase</keyword>
<dbReference type="InterPro" id="IPR006140">
    <property type="entry name" value="D-isomer_DH_NAD-bd"/>
</dbReference>
<reference evidence="5 6" key="1">
    <citation type="submission" date="2017-07" db="EMBL/GenBank/DDBJ databases">
        <title>Genome Sequence of Antarctobacter heliothermus Strain SMS3 Isolated from a culture of the Diatom Skeletonema marinoi.</title>
        <authorList>
            <person name="Topel M."/>
            <person name="Pinder M.I.M."/>
            <person name="Johansson O.N."/>
            <person name="Kourtchenko O."/>
            <person name="Godhe A."/>
            <person name="Clarke A.K."/>
        </authorList>
    </citation>
    <scope>NUCLEOTIDE SEQUENCE [LARGE SCALE GENOMIC DNA]</scope>
    <source>
        <strain evidence="5 6">SMS3</strain>
    </source>
</reference>
<accession>A0A222E0A8</accession>
<dbReference type="Pfam" id="PF02826">
    <property type="entry name" value="2-Hacid_dh_C"/>
    <property type="match status" value="1"/>
</dbReference>
<evidence type="ECO:0000256" key="2">
    <source>
        <dbReference type="ARBA" id="ARBA00023002"/>
    </source>
</evidence>
<evidence type="ECO:0000259" key="4">
    <source>
        <dbReference type="Pfam" id="PF02826"/>
    </source>
</evidence>
<protein>
    <submittedName>
        <fullName evidence="5">Hydroxypyruvate reductase</fullName>
        <ecNumber evidence="5">1.1.1.81</ecNumber>
    </submittedName>
</protein>
<dbReference type="PANTHER" id="PTHR42789">
    <property type="entry name" value="D-ISOMER SPECIFIC 2-HYDROXYACID DEHYDROGENASE FAMILY PROTEIN (AFU_ORTHOLOGUE AFUA_6G10090)"/>
    <property type="match status" value="1"/>
</dbReference>
<dbReference type="GO" id="GO:0016618">
    <property type="term" value="F:hydroxypyruvate reductase [NAD(P)H] activity"/>
    <property type="evidence" value="ECO:0007669"/>
    <property type="project" value="UniProtKB-EC"/>
</dbReference>
<dbReference type="InterPro" id="IPR050857">
    <property type="entry name" value="D-2-hydroxyacid_DH"/>
</dbReference>
<dbReference type="Proteomes" id="UP000203589">
    <property type="component" value="Chromosome"/>
</dbReference>
<dbReference type="EC" id="1.1.1.81" evidence="5"/>